<dbReference type="RefSeq" id="WP_034529243.1">
    <property type="nucleotide sequence ID" value="NZ_BBJM01000036.1"/>
</dbReference>
<dbReference type="UniPathway" id="UPA00556"/>
<keyword evidence="3" id="KW-1185">Reference proteome</keyword>
<dbReference type="PIRSF" id="PIRSF021438">
    <property type="entry name" value="DltD"/>
    <property type="match status" value="1"/>
</dbReference>
<dbReference type="eggNOG" id="COG3966">
    <property type="taxonomic scope" value="Bacteria"/>
</dbReference>
<dbReference type="Pfam" id="PF04914">
    <property type="entry name" value="DltD"/>
    <property type="match status" value="1"/>
</dbReference>
<comment type="similarity">
    <text evidence="1">Belongs to the DltD family.</text>
</comment>
<evidence type="ECO:0000313" key="3">
    <source>
        <dbReference type="Proteomes" id="UP000028700"/>
    </source>
</evidence>
<keyword evidence="1" id="KW-0472">Membrane</keyword>
<dbReference type="PANTHER" id="PTHR40039:SF1">
    <property type="entry name" value="PROTEIN DLTD"/>
    <property type="match status" value="1"/>
</dbReference>
<dbReference type="AlphaFoldDB" id="A0A081BKG3"/>
<dbReference type="PANTHER" id="PTHR40039">
    <property type="entry name" value="PROTEIN DLTD"/>
    <property type="match status" value="1"/>
</dbReference>
<dbReference type="NCBIfam" id="TIGR04092">
    <property type="entry name" value="LTA_DltD"/>
    <property type="match status" value="1"/>
</dbReference>
<reference evidence="2" key="1">
    <citation type="journal article" date="2014" name="Genome Announc.">
        <title>Draft Genome Sequence of Lactobacillus oryzae Strain SG293T.</title>
        <authorList>
            <person name="Tanizawa Y."/>
            <person name="Fujisawa T."/>
            <person name="Mochizuki T."/>
            <person name="Kaminuma E."/>
            <person name="Nakamura Y."/>
            <person name="Tohno M."/>
        </authorList>
    </citation>
    <scope>NUCLEOTIDE SEQUENCE [LARGE SCALE GENOMIC DNA]</scope>
    <source>
        <strain evidence="2">SG293</strain>
    </source>
</reference>
<evidence type="ECO:0000313" key="2">
    <source>
        <dbReference type="EMBL" id="GAK48531.1"/>
    </source>
</evidence>
<organism evidence="2 3">
    <name type="scientific">Secundilactobacillus oryzae JCM 18671</name>
    <dbReference type="NCBI Taxonomy" id="1291743"/>
    <lineage>
        <taxon>Bacteria</taxon>
        <taxon>Bacillati</taxon>
        <taxon>Bacillota</taxon>
        <taxon>Bacilli</taxon>
        <taxon>Lactobacillales</taxon>
        <taxon>Lactobacillaceae</taxon>
        <taxon>Secundilactobacillus</taxon>
    </lineage>
</organism>
<dbReference type="InterPro" id="IPR023896">
    <property type="entry name" value="LTA_DltD"/>
</dbReference>
<dbReference type="OrthoDB" id="1700484at2"/>
<dbReference type="Proteomes" id="UP000028700">
    <property type="component" value="Unassembled WGS sequence"/>
</dbReference>
<accession>A0A081BKG3</accession>
<gene>
    <name evidence="2" type="primary">dltD</name>
    <name evidence="2" type="ORF">LOSG293_360030</name>
</gene>
<keyword evidence="1" id="KW-1003">Cell membrane</keyword>
<proteinExistence type="inferred from homology"/>
<comment type="pathway">
    <text evidence="1">Cell wall biogenesis; lipoteichoic acid biosynthesis.</text>
</comment>
<comment type="caution">
    <text evidence="2">The sequence shown here is derived from an EMBL/GenBank/DDBJ whole genome shotgun (WGS) entry which is preliminary data.</text>
</comment>
<dbReference type="GO" id="GO:0070395">
    <property type="term" value="P:lipoteichoic acid biosynthetic process"/>
    <property type="evidence" value="ECO:0007669"/>
    <property type="project" value="UniProtKB-UniRule"/>
</dbReference>
<dbReference type="InterPro" id="IPR006998">
    <property type="entry name" value="DltD"/>
</dbReference>
<dbReference type="EMBL" id="BBJM01000036">
    <property type="protein sequence ID" value="GAK48531.1"/>
    <property type="molecule type" value="Genomic_DNA"/>
</dbReference>
<dbReference type="GO" id="GO:0005886">
    <property type="term" value="C:plasma membrane"/>
    <property type="evidence" value="ECO:0007669"/>
    <property type="project" value="UniProtKB-UniRule"/>
</dbReference>
<sequence>MKKRLWWIFGPALCAGLIVLGLVVVPVHFSTVKSHSLATAAVSLKKNVLVGERLKDEAVQRDYVPFMGSSELSRLDAFHPSVLAQKYHRPYQTLLLGGPGTQSLVQYADNQSLLQQLRGRKVVFIISPQWFTPQGQQPDAFAYYYSPLQTTRWLLGKRGGLADRYAARRLLQMGNTKGGVHQALMNVAAGQPVQGLLRTRLQISLQILQNEEGLFGRHTSAKNQAKIMQSAAKLPFKDNQHQLATLARNMGAQATNGNQFGIRNHFFDKRLGGDKLSDLKGAQAKFDYRRSPEYSDFQLLLTAFAKNHVQVQFVIPPVNQKWATYTGLRSGMMTQTVAKIKTQLHQQGFMHVLDLSRDGNQPYFMEDTIHLGWRGWLKVDQTVKPFLEQRQAPPQYRLNDQYFTKTWQQKLIH</sequence>
<name>A0A081BKG3_9LACO</name>
<evidence type="ECO:0000256" key="1">
    <source>
        <dbReference type="PIRNR" id="PIRNR021438"/>
    </source>
</evidence>
<protein>
    <recommendedName>
        <fullName evidence="1">Protein DltD</fullName>
    </recommendedName>
</protein>
<dbReference type="STRING" id="1291743.LOSG293_360030"/>